<accession>A0AC60PVN2</accession>
<reference evidence="1 2" key="1">
    <citation type="journal article" date="2020" name="Cell">
        <title>Large-Scale Comparative Analyses of Tick Genomes Elucidate Their Genetic Diversity and Vector Capacities.</title>
        <authorList>
            <consortium name="Tick Genome and Microbiome Consortium (TIGMIC)"/>
            <person name="Jia N."/>
            <person name="Wang J."/>
            <person name="Shi W."/>
            <person name="Du L."/>
            <person name="Sun Y."/>
            <person name="Zhan W."/>
            <person name="Jiang J.F."/>
            <person name="Wang Q."/>
            <person name="Zhang B."/>
            <person name="Ji P."/>
            <person name="Bell-Sakyi L."/>
            <person name="Cui X.M."/>
            <person name="Yuan T.T."/>
            <person name="Jiang B.G."/>
            <person name="Yang W.F."/>
            <person name="Lam T.T."/>
            <person name="Chang Q.C."/>
            <person name="Ding S.J."/>
            <person name="Wang X.J."/>
            <person name="Zhu J.G."/>
            <person name="Ruan X.D."/>
            <person name="Zhao L."/>
            <person name="Wei J.T."/>
            <person name="Ye R.Z."/>
            <person name="Que T.C."/>
            <person name="Du C.H."/>
            <person name="Zhou Y.H."/>
            <person name="Cheng J.X."/>
            <person name="Dai P.F."/>
            <person name="Guo W.B."/>
            <person name="Han X.H."/>
            <person name="Huang E.J."/>
            <person name="Li L.F."/>
            <person name="Wei W."/>
            <person name="Gao Y.C."/>
            <person name="Liu J.Z."/>
            <person name="Shao H.Z."/>
            <person name="Wang X."/>
            <person name="Wang C.C."/>
            <person name="Yang T.C."/>
            <person name="Huo Q.B."/>
            <person name="Li W."/>
            <person name="Chen H.Y."/>
            <person name="Chen S.E."/>
            <person name="Zhou L.G."/>
            <person name="Ni X.B."/>
            <person name="Tian J.H."/>
            <person name="Sheng Y."/>
            <person name="Liu T."/>
            <person name="Pan Y.S."/>
            <person name="Xia L.Y."/>
            <person name="Li J."/>
            <person name="Zhao F."/>
            <person name="Cao W.C."/>
        </authorList>
    </citation>
    <scope>NUCLEOTIDE SEQUENCE [LARGE SCALE GENOMIC DNA]</scope>
    <source>
        <strain evidence="1">Iper-2018</strain>
    </source>
</reference>
<dbReference type="EMBL" id="JABSTQ010009882">
    <property type="protein sequence ID" value="KAG0425180.1"/>
    <property type="molecule type" value="Genomic_DNA"/>
</dbReference>
<protein>
    <submittedName>
        <fullName evidence="1">Uncharacterized protein</fullName>
    </submittedName>
</protein>
<sequence length="80" mass="8502">MVTAMKADGLYVAGERCGTAIPAYATEQVGQLLLNIGSQAFQYLGRDSVQALRGAAGQPHESACDLYFSHDGGVVTRQIR</sequence>
<evidence type="ECO:0000313" key="2">
    <source>
        <dbReference type="Proteomes" id="UP000805193"/>
    </source>
</evidence>
<evidence type="ECO:0000313" key="1">
    <source>
        <dbReference type="EMBL" id="KAG0425180.1"/>
    </source>
</evidence>
<organism evidence="1 2">
    <name type="scientific">Ixodes persulcatus</name>
    <name type="common">Taiga tick</name>
    <dbReference type="NCBI Taxonomy" id="34615"/>
    <lineage>
        <taxon>Eukaryota</taxon>
        <taxon>Metazoa</taxon>
        <taxon>Ecdysozoa</taxon>
        <taxon>Arthropoda</taxon>
        <taxon>Chelicerata</taxon>
        <taxon>Arachnida</taxon>
        <taxon>Acari</taxon>
        <taxon>Parasitiformes</taxon>
        <taxon>Ixodida</taxon>
        <taxon>Ixodoidea</taxon>
        <taxon>Ixodidae</taxon>
        <taxon>Ixodinae</taxon>
        <taxon>Ixodes</taxon>
    </lineage>
</organism>
<proteinExistence type="predicted"/>
<gene>
    <name evidence="1" type="ORF">HPB47_027646</name>
</gene>
<comment type="caution">
    <text evidence="1">The sequence shown here is derived from an EMBL/GenBank/DDBJ whole genome shotgun (WGS) entry which is preliminary data.</text>
</comment>
<dbReference type="Proteomes" id="UP000805193">
    <property type="component" value="Unassembled WGS sequence"/>
</dbReference>
<name>A0AC60PVN2_IXOPE</name>
<keyword evidence="2" id="KW-1185">Reference proteome</keyword>